<keyword evidence="3" id="KW-1185">Reference proteome</keyword>
<reference evidence="2" key="2">
    <citation type="submission" date="2013-10" db="EMBL/GenBank/DDBJ databases">
        <authorList>
            <person name="Aslett M."/>
        </authorList>
    </citation>
    <scope>NUCLEOTIDE SEQUENCE [LARGE SCALE GENOMIC DNA]</scope>
    <source>
        <strain evidence="2">Houghton</strain>
    </source>
</reference>
<dbReference type="OrthoDB" id="194468at2759"/>
<gene>
    <name evidence="2" type="ORF">EPH_0032960</name>
</gene>
<sequence>MGNRLHRTAHDDEGGAFTFSPGGLHQGFLWGGSRRRSRAPERPPAIEESSEAVVPQGDAVSQDWRWLALRCERRLNASLQQRSAKHDKIVDTLGHSLDVKQFSCFVPRTVLEAIADKRIRSATTTCCG</sequence>
<reference evidence="2" key="1">
    <citation type="submission" date="2013-10" db="EMBL/GenBank/DDBJ databases">
        <title>Genomic analysis of the causative agents of coccidiosis in chickens.</title>
        <authorList>
            <person name="Reid A.J."/>
            <person name="Blake D."/>
            <person name="Billington K."/>
            <person name="Browne H."/>
            <person name="Dunn M."/>
            <person name="Hung S."/>
            <person name="Kawahara F."/>
            <person name="Miranda-Saavedra D."/>
            <person name="Mourier T."/>
            <person name="Nagra H."/>
            <person name="Otto T.D."/>
            <person name="Rawlings N."/>
            <person name="Sanchez A."/>
            <person name="Sanders M."/>
            <person name="Subramaniam C."/>
            <person name="Tay Y."/>
            <person name="Dear P."/>
            <person name="Doerig C."/>
            <person name="Gruber A."/>
            <person name="Parkinson J."/>
            <person name="Shirley M."/>
            <person name="Wan K.L."/>
            <person name="Berriman M."/>
            <person name="Tomley F."/>
            <person name="Pain A."/>
        </authorList>
    </citation>
    <scope>NUCLEOTIDE SEQUENCE [LARGE SCALE GENOMIC DNA]</scope>
    <source>
        <strain evidence="2">Houghton</strain>
    </source>
</reference>
<protein>
    <submittedName>
        <fullName evidence="2">Uncharacterized protein</fullName>
    </submittedName>
</protein>
<proteinExistence type="predicted"/>
<evidence type="ECO:0000256" key="1">
    <source>
        <dbReference type="SAM" id="MobiDB-lite"/>
    </source>
</evidence>
<accession>U6G4A4</accession>
<dbReference type="AlphaFoldDB" id="U6G4A4"/>
<dbReference type="EMBL" id="HG690272">
    <property type="protein sequence ID" value="CDI74352.1"/>
    <property type="molecule type" value="Genomic_DNA"/>
</dbReference>
<organism evidence="2 3">
    <name type="scientific">Eimeria praecox</name>
    <dbReference type="NCBI Taxonomy" id="51316"/>
    <lineage>
        <taxon>Eukaryota</taxon>
        <taxon>Sar</taxon>
        <taxon>Alveolata</taxon>
        <taxon>Apicomplexa</taxon>
        <taxon>Conoidasida</taxon>
        <taxon>Coccidia</taxon>
        <taxon>Eucoccidiorida</taxon>
        <taxon>Eimeriorina</taxon>
        <taxon>Eimeriidae</taxon>
        <taxon>Eimeria</taxon>
    </lineage>
</organism>
<name>U6G4A4_9EIME</name>
<dbReference type="Proteomes" id="UP000018201">
    <property type="component" value="Unassembled WGS sequence"/>
</dbReference>
<evidence type="ECO:0000313" key="2">
    <source>
        <dbReference type="EMBL" id="CDI74352.1"/>
    </source>
</evidence>
<feature type="region of interest" description="Disordered" evidence="1">
    <location>
        <begin position="1"/>
        <end position="54"/>
    </location>
</feature>
<evidence type="ECO:0000313" key="3">
    <source>
        <dbReference type="Proteomes" id="UP000018201"/>
    </source>
</evidence>
<dbReference type="VEuPathDB" id="ToxoDB:EPH_0032960"/>